<evidence type="ECO:0000313" key="3">
    <source>
        <dbReference type="EMBL" id="TEB27126.1"/>
    </source>
</evidence>
<dbReference type="InterPro" id="IPR050309">
    <property type="entry name" value="Type-B_Carboxylest/Lipase"/>
</dbReference>
<dbReference type="InterPro" id="IPR002018">
    <property type="entry name" value="CarbesteraseB"/>
</dbReference>
<dbReference type="Gene3D" id="3.40.50.1820">
    <property type="entry name" value="alpha/beta hydrolase"/>
    <property type="match status" value="2"/>
</dbReference>
<proteinExistence type="predicted"/>
<sequence>EYQGNRTLPNAVAYLGIPYAEPPVGNLRFRAPLPLNTTRVVLESAGKTIDATEYPEFCIQGTTGGRDAGGAGSEDCLKVNIYAPPDATKASKLPVLFYIHGGGRDLTTPLHCTTGLLQHQGYIYGNPRNWPFDHWVNQSPNVVIVSVYYRLSSFGFLSVPEMKDSQTGALKRWLPRPDRSPTLGQTEHRELRWRPQQGHHQRRERRRRVRGASPRAKEGERLFSQAIAQSVYRTPLPTPEQQVPLFKYYAAKAGCANESVAESLSCLRNALSKYWLGRKTPLVPQTSLDQDMPHSTPSSMEMLSQTIPLGSYRKGIRSRSFDYWCNDERDTLGFQRRSCPKTIL</sequence>
<gene>
    <name evidence="3" type="ORF">FA13DRAFT_1885586</name>
</gene>
<evidence type="ECO:0000259" key="2">
    <source>
        <dbReference type="Pfam" id="PF00135"/>
    </source>
</evidence>
<evidence type="ECO:0000313" key="4">
    <source>
        <dbReference type="Proteomes" id="UP000298030"/>
    </source>
</evidence>
<dbReference type="AlphaFoldDB" id="A0A4Y7SZ47"/>
<feature type="non-terminal residue" evidence="3">
    <location>
        <position position="1"/>
    </location>
</feature>
<dbReference type="PANTHER" id="PTHR11559">
    <property type="entry name" value="CARBOXYLESTERASE"/>
    <property type="match status" value="1"/>
</dbReference>
<organism evidence="3 4">
    <name type="scientific">Coprinellus micaceus</name>
    <name type="common">Glistening ink-cap mushroom</name>
    <name type="synonym">Coprinus micaceus</name>
    <dbReference type="NCBI Taxonomy" id="71717"/>
    <lineage>
        <taxon>Eukaryota</taxon>
        <taxon>Fungi</taxon>
        <taxon>Dikarya</taxon>
        <taxon>Basidiomycota</taxon>
        <taxon>Agaricomycotina</taxon>
        <taxon>Agaricomycetes</taxon>
        <taxon>Agaricomycetidae</taxon>
        <taxon>Agaricales</taxon>
        <taxon>Agaricineae</taxon>
        <taxon>Psathyrellaceae</taxon>
        <taxon>Coprinellus</taxon>
    </lineage>
</organism>
<dbReference type="GO" id="GO:0016787">
    <property type="term" value="F:hydrolase activity"/>
    <property type="evidence" value="ECO:0007669"/>
    <property type="project" value="UniProtKB-KW"/>
</dbReference>
<reference evidence="3 4" key="1">
    <citation type="journal article" date="2019" name="Nat. Ecol. Evol.">
        <title>Megaphylogeny resolves global patterns of mushroom evolution.</title>
        <authorList>
            <person name="Varga T."/>
            <person name="Krizsan K."/>
            <person name="Foldi C."/>
            <person name="Dima B."/>
            <person name="Sanchez-Garcia M."/>
            <person name="Sanchez-Ramirez S."/>
            <person name="Szollosi G.J."/>
            <person name="Szarkandi J.G."/>
            <person name="Papp V."/>
            <person name="Albert L."/>
            <person name="Andreopoulos W."/>
            <person name="Angelini C."/>
            <person name="Antonin V."/>
            <person name="Barry K.W."/>
            <person name="Bougher N.L."/>
            <person name="Buchanan P."/>
            <person name="Buyck B."/>
            <person name="Bense V."/>
            <person name="Catcheside P."/>
            <person name="Chovatia M."/>
            <person name="Cooper J."/>
            <person name="Damon W."/>
            <person name="Desjardin D."/>
            <person name="Finy P."/>
            <person name="Geml J."/>
            <person name="Haridas S."/>
            <person name="Hughes K."/>
            <person name="Justo A."/>
            <person name="Karasinski D."/>
            <person name="Kautmanova I."/>
            <person name="Kiss B."/>
            <person name="Kocsube S."/>
            <person name="Kotiranta H."/>
            <person name="LaButti K.M."/>
            <person name="Lechner B.E."/>
            <person name="Liimatainen K."/>
            <person name="Lipzen A."/>
            <person name="Lukacs Z."/>
            <person name="Mihaltcheva S."/>
            <person name="Morgado L.N."/>
            <person name="Niskanen T."/>
            <person name="Noordeloos M.E."/>
            <person name="Ohm R.A."/>
            <person name="Ortiz-Santana B."/>
            <person name="Ovrebo C."/>
            <person name="Racz N."/>
            <person name="Riley R."/>
            <person name="Savchenko A."/>
            <person name="Shiryaev A."/>
            <person name="Soop K."/>
            <person name="Spirin V."/>
            <person name="Szebenyi C."/>
            <person name="Tomsovsky M."/>
            <person name="Tulloss R.E."/>
            <person name="Uehling J."/>
            <person name="Grigoriev I.V."/>
            <person name="Vagvolgyi C."/>
            <person name="Papp T."/>
            <person name="Martin F.M."/>
            <person name="Miettinen O."/>
            <person name="Hibbett D.S."/>
            <person name="Nagy L.G."/>
        </authorList>
    </citation>
    <scope>NUCLEOTIDE SEQUENCE [LARGE SCALE GENOMIC DNA]</scope>
    <source>
        <strain evidence="3 4">FP101781</strain>
    </source>
</reference>
<feature type="non-terminal residue" evidence="3">
    <location>
        <position position="344"/>
    </location>
</feature>
<accession>A0A4Y7SZ47</accession>
<dbReference type="Proteomes" id="UP000298030">
    <property type="component" value="Unassembled WGS sequence"/>
</dbReference>
<feature type="domain" description="Carboxylesterase type B" evidence="2">
    <location>
        <begin position="10"/>
        <end position="159"/>
    </location>
</feature>
<dbReference type="EMBL" id="QPFP01000043">
    <property type="protein sequence ID" value="TEB27126.1"/>
    <property type="molecule type" value="Genomic_DNA"/>
</dbReference>
<dbReference type="OrthoDB" id="408631at2759"/>
<keyword evidence="3" id="KW-0378">Hydrolase</keyword>
<dbReference type="SUPFAM" id="SSF53474">
    <property type="entry name" value="alpha/beta-Hydrolases"/>
    <property type="match status" value="1"/>
</dbReference>
<dbReference type="Pfam" id="PF00135">
    <property type="entry name" value="COesterase"/>
    <property type="match status" value="1"/>
</dbReference>
<comment type="caution">
    <text evidence="3">The sequence shown here is derived from an EMBL/GenBank/DDBJ whole genome shotgun (WGS) entry which is preliminary data.</text>
</comment>
<protein>
    <submittedName>
        <fullName evidence="3">Alpha/beta-hydrolase</fullName>
    </submittedName>
</protein>
<feature type="region of interest" description="Disordered" evidence="1">
    <location>
        <begin position="172"/>
        <end position="219"/>
    </location>
</feature>
<name>A0A4Y7SZ47_COPMI</name>
<evidence type="ECO:0000256" key="1">
    <source>
        <dbReference type="SAM" id="MobiDB-lite"/>
    </source>
</evidence>
<keyword evidence="4" id="KW-1185">Reference proteome</keyword>
<dbReference type="STRING" id="71717.A0A4Y7SZ47"/>
<feature type="compositionally biased region" description="Basic residues" evidence="1">
    <location>
        <begin position="197"/>
        <end position="210"/>
    </location>
</feature>
<dbReference type="InterPro" id="IPR029058">
    <property type="entry name" value="AB_hydrolase_fold"/>
</dbReference>